<dbReference type="GO" id="GO:0007165">
    <property type="term" value="P:signal transduction"/>
    <property type="evidence" value="ECO:0007669"/>
    <property type="project" value="UniProtKB-KW"/>
</dbReference>
<dbReference type="SUPFAM" id="SSF54631">
    <property type="entry name" value="CBS-domain pair"/>
    <property type="match status" value="1"/>
</dbReference>
<evidence type="ECO:0000313" key="4">
    <source>
        <dbReference type="EMBL" id="SMP44162.1"/>
    </source>
</evidence>
<evidence type="ECO:0000256" key="1">
    <source>
        <dbReference type="ARBA" id="ARBA00023224"/>
    </source>
</evidence>
<evidence type="ECO:0000256" key="2">
    <source>
        <dbReference type="PROSITE-ProRule" id="PRU00284"/>
    </source>
</evidence>
<dbReference type="Proteomes" id="UP001158066">
    <property type="component" value="Unassembled WGS sequence"/>
</dbReference>
<dbReference type="InterPro" id="IPR000644">
    <property type="entry name" value="CBS_dom"/>
</dbReference>
<keyword evidence="1 2" id="KW-0807">Transducer</keyword>
<dbReference type="Pfam" id="PF00015">
    <property type="entry name" value="MCPsignal"/>
    <property type="match status" value="1"/>
</dbReference>
<dbReference type="Gene3D" id="1.10.287.950">
    <property type="entry name" value="Methyl-accepting chemotaxis protein"/>
    <property type="match status" value="1"/>
</dbReference>
<organism evidence="4 5">
    <name type="scientific">Anoxynatronum buryatiense</name>
    <dbReference type="NCBI Taxonomy" id="489973"/>
    <lineage>
        <taxon>Bacteria</taxon>
        <taxon>Bacillati</taxon>
        <taxon>Bacillota</taxon>
        <taxon>Clostridia</taxon>
        <taxon>Eubacteriales</taxon>
        <taxon>Clostridiaceae</taxon>
        <taxon>Anoxynatronum</taxon>
    </lineage>
</organism>
<dbReference type="EMBL" id="FXUF01000002">
    <property type="protein sequence ID" value="SMP44162.1"/>
    <property type="molecule type" value="Genomic_DNA"/>
</dbReference>
<dbReference type="Gene3D" id="3.10.580.10">
    <property type="entry name" value="CBS-domain"/>
    <property type="match status" value="1"/>
</dbReference>
<sequence length="385" mass="43788">MSQLLQHHVADYCQQCLVIEPGIKVEKAVTLYDESTECLVVAVGRQPVGILLRERLFSMLSTRYGPFLYQQKPVERVMLRQMLLVDDSTTLEQLLLMIEETESDFGETILVMNDKGIHGILTLETLFNLLTQIQHEEADHQMTVIRENVREVTQVSRAVQKMSTSMIHYEQTGHVMKEVAHGGQQTLEDLLKHIRLIEKVVQRQLDQVEILQQQMQQISPLVAGIKRIATQTNLLSLNASIEAARAGVHGAGFQVVALEVRQLSEQVDAAVKQIESYMESTLMESNLTRQQVTKGRQEVEAATTLVKGIDTQFSRLFQLSHTMGEEMGTVTEIIREAGLKMSWLENSMKRMEDQVRTNQQRLFRIEKIKNDQTNLADTEETRCAG</sequence>
<reference evidence="4" key="1">
    <citation type="submission" date="2017-05" db="EMBL/GenBank/DDBJ databases">
        <authorList>
            <person name="Varghese N."/>
            <person name="Submissions S."/>
        </authorList>
    </citation>
    <scope>NUCLEOTIDE SEQUENCE</scope>
    <source>
        <strain evidence="4">Su22</strain>
    </source>
</reference>
<dbReference type="PANTHER" id="PTHR32089">
    <property type="entry name" value="METHYL-ACCEPTING CHEMOTAXIS PROTEIN MCPB"/>
    <property type="match status" value="1"/>
</dbReference>
<dbReference type="PROSITE" id="PS50111">
    <property type="entry name" value="CHEMOTAXIS_TRANSDUC_2"/>
    <property type="match status" value="1"/>
</dbReference>
<name>A0AA45WTZ7_9CLOT</name>
<evidence type="ECO:0000259" key="3">
    <source>
        <dbReference type="PROSITE" id="PS50111"/>
    </source>
</evidence>
<accession>A0AA45WTZ7</accession>
<dbReference type="InterPro" id="IPR004089">
    <property type="entry name" value="MCPsignal_dom"/>
</dbReference>
<keyword evidence="5" id="KW-1185">Reference proteome</keyword>
<comment type="caution">
    <text evidence="4">The sequence shown here is derived from an EMBL/GenBank/DDBJ whole genome shotgun (WGS) entry which is preliminary data.</text>
</comment>
<dbReference type="SUPFAM" id="SSF58104">
    <property type="entry name" value="Methyl-accepting chemotaxis protein (MCP) signaling domain"/>
    <property type="match status" value="1"/>
</dbReference>
<feature type="domain" description="Methyl-accepting transducer" evidence="3">
    <location>
        <begin position="136"/>
        <end position="352"/>
    </location>
</feature>
<proteinExistence type="predicted"/>
<dbReference type="InterPro" id="IPR046342">
    <property type="entry name" value="CBS_dom_sf"/>
</dbReference>
<dbReference type="RefSeq" id="WP_283408052.1">
    <property type="nucleotide sequence ID" value="NZ_FXUF01000002.1"/>
</dbReference>
<dbReference type="GO" id="GO:0016020">
    <property type="term" value="C:membrane"/>
    <property type="evidence" value="ECO:0007669"/>
    <property type="project" value="InterPro"/>
</dbReference>
<dbReference type="SMART" id="SM00283">
    <property type="entry name" value="MA"/>
    <property type="match status" value="1"/>
</dbReference>
<dbReference type="PANTHER" id="PTHR32089:SF112">
    <property type="entry name" value="LYSOZYME-LIKE PROTEIN-RELATED"/>
    <property type="match status" value="1"/>
</dbReference>
<dbReference type="Pfam" id="PF00571">
    <property type="entry name" value="CBS"/>
    <property type="match status" value="1"/>
</dbReference>
<evidence type="ECO:0000313" key="5">
    <source>
        <dbReference type="Proteomes" id="UP001158066"/>
    </source>
</evidence>
<dbReference type="AlphaFoldDB" id="A0AA45WTZ7"/>
<gene>
    <name evidence="4" type="ORF">SAMN06296020_102140</name>
</gene>
<protein>
    <submittedName>
        <fullName evidence="4">CBS domain-containing protein</fullName>
    </submittedName>
</protein>